<reference evidence="3" key="1">
    <citation type="journal article" date="2013" name="Mol. Plant Microbe Interact.">
        <title>Global aspects of pacC regulation of pathogenicity genes in Colletotrichum gloeosporioides as revealed by transcriptome analysis.</title>
        <authorList>
            <person name="Alkan N."/>
            <person name="Meng X."/>
            <person name="Friedlander G."/>
            <person name="Reuveni E."/>
            <person name="Sukno S."/>
            <person name="Sherman A."/>
            <person name="Thon M."/>
            <person name="Fluhr R."/>
            <person name="Prusky D."/>
        </authorList>
    </citation>
    <scope>NUCLEOTIDE SEQUENCE [LARGE SCALE GENOMIC DNA]</scope>
    <source>
        <strain evidence="3">Cg-14</strain>
    </source>
</reference>
<keyword evidence="1" id="KW-0472">Membrane</keyword>
<evidence type="ECO:0000313" key="2">
    <source>
        <dbReference type="EMBL" id="EQB48460.1"/>
    </source>
</evidence>
<accession>T0LJW4</accession>
<dbReference type="HOGENOM" id="CLU_2026541_0_0_1"/>
<proteinExistence type="predicted"/>
<dbReference type="AlphaFoldDB" id="T0LJW4"/>
<feature type="transmembrane region" description="Helical" evidence="1">
    <location>
        <begin position="6"/>
        <end position="31"/>
    </location>
</feature>
<evidence type="ECO:0000256" key="1">
    <source>
        <dbReference type="SAM" id="Phobius"/>
    </source>
</evidence>
<gene>
    <name evidence="2" type="ORF">CGLO_12307</name>
</gene>
<keyword evidence="1" id="KW-1133">Transmembrane helix</keyword>
<evidence type="ECO:0000313" key="3">
    <source>
        <dbReference type="Proteomes" id="UP000015530"/>
    </source>
</evidence>
<sequence length="129" mass="14482">MPLSVEAILAVVFGISGSIVLLGVAFTYMAMKQPHRGQQQQSHDIESQHLLSNYPLYPRPTRLYTPSVNLSNFEGPTLYRPPTSFGYFHAQAAPDVYLVSGNPLIDIGDHPVNQTQLVRVDSRNRYLQR</sequence>
<dbReference type="EMBL" id="AMYD01002613">
    <property type="protein sequence ID" value="EQB48460.1"/>
    <property type="molecule type" value="Genomic_DNA"/>
</dbReference>
<organism evidence="2 3">
    <name type="scientific">Colletotrichum gloeosporioides (strain Cg-14)</name>
    <name type="common">Anthracnose fungus</name>
    <name type="synonym">Glomerella cingulata</name>
    <dbReference type="NCBI Taxonomy" id="1237896"/>
    <lineage>
        <taxon>Eukaryota</taxon>
        <taxon>Fungi</taxon>
        <taxon>Dikarya</taxon>
        <taxon>Ascomycota</taxon>
        <taxon>Pezizomycotina</taxon>
        <taxon>Sordariomycetes</taxon>
        <taxon>Hypocreomycetidae</taxon>
        <taxon>Glomerellales</taxon>
        <taxon>Glomerellaceae</taxon>
        <taxon>Colletotrichum</taxon>
        <taxon>Colletotrichum gloeosporioides species complex</taxon>
    </lineage>
</organism>
<protein>
    <submittedName>
        <fullName evidence="2">Uncharacterized protein</fullName>
    </submittedName>
</protein>
<name>T0LJW4_COLGC</name>
<keyword evidence="1" id="KW-0812">Transmembrane</keyword>
<comment type="caution">
    <text evidence="2">The sequence shown here is derived from an EMBL/GenBank/DDBJ whole genome shotgun (WGS) entry which is preliminary data.</text>
</comment>
<dbReference type="Proteomes" id="UP000015530">
    <property type="component" value="Unassembled WGS sequence"/>
</dbReference>